<evidence type="ECO:0000259" key="13">
    <source>
        <dbReference type="Pfam" id="PF20974"/>
    </source>
</evidence>
<dbReference type="Gene3D" id="2.40.240.10">
    <property type="entry name" value="Ribosomal Protein L25, Chain P"/>
    <property type="match status" value="2"/>
</dbReference>
<evidence type="ECO:0000256" key="8">
    <source>
        <dbReference type="ARBA" id="ARBA00048270"/>
    </source>
</evidence>
<dbReference type="InterPro" id="IPR049437">
    <property type="entry name" value="tRNA-synt_1c_C2"/>
</dbReference>
<dbReference type="Proteomes" id="UP000195012">
    <property type="component" value="Unassembled WGS sequence"/>
</dbReference>
<dbReference type="FunFam" id="3.40.50.620:FF:000037">
    <property type="entry name" value="Glutamine--tRNA ligase cytoplasmic"/>
    <property type="match status" value="1"/>
</dbReference>
<dbReference type="Pfam" id="PF03950">
    <property type="entry name" value="tRNA-synt_1c_C"/>
    <property type="match status" value="1"/>
</dbReference>
<dbReference type="InterPro" id="IPR050132">
    <property type="entry name" value="Gln/Glu-tRNA_Ligase"/>
</dbReference>
<evidence type="ECO:0000256" key="1">
    <source>
        <dbReference type="ARBA" id="ARBA00005594"/>
    </source>
</evidence>
<dbReference type="EC" id="6.1.1.18" evidence="2"/>
<dbReference type="InterPro" id="IPR020056">
    <property type="entry name" value="Rbsml_bL25/Gln-tRNA_synth_N"/>
</dbReference>
<keyword evidence="4 9" id="KW-0547">Nucleotide-binding</keyword>
<dbReference type="SUPFAM" id="SSF50715">
    <property type="entry name" value="Ribosomal protein L25-like"/>
    <property type="match status" value="1"/>
</dbReference>
<evidence type="ECO:0000256" key="7">
    <source>
        <dbReference type="ARBA" id="ARBA00023146"/>
    </source>
</evidence>
<dbReference type="GO" id="GO:0005829">
    <property type="term" value="C:cytosol"/>
    <property type="evidence" value="ECO:0007669"/>
    <property type="project" value="TreeGrafter"/>
</dbReference>
<dbReference type="InterPro" id="IPR001412">
    <property type="entry name" value="aa-tRNA-synth_I_CS"/>
</dbReference>
<evidence type="ECO:0000256" key="6">
    <source>
        <dbReference type="ARBA" id="ARBA00022917"/>
    </source>
</evidence>
<dbReference type="SUPFAM" id="SSF52374">
    <property type="entry name" value="Nucleotidylyl transferase"/>
    <property type="match status" value="1"/>
</dbReference>
<evidence type="ECO:0000256" key="4">
    <source>
        <dbReference type="ARBA" id="ARBA00022741"/>
    </source>
</evidence>
<name>A0A1Y3DTW7_PLAKN</name>
<feature type="region of interest" description="Disordered" evidence="10">
    <location>
        <begin position="843"/>
        <end position="863"/>
    </location>
</feature>
<proteinExistence type="inferred from homology"/>
<evidence type="ECO:0000256" key="9">
    <source>
        <dbReference type="RuleBase" id="RU363037"/>
    </source>
</evidence>
<feature type="region of interest" description="Disordered" evidence="10">
    <location>
        <begin position="638"/>
        <end position="658"/>
    </location>
</feature>
<comment type="caution">
    <text evidence="14">The sequence shown here is derived from an EMBL/GenBank/DDBJ whole genome shotgun (WGS) entry which is preliminary data.</text>
</comment>
<dbReference type="Pfam" id="PF00749">
    <property type="entry name" value="tRNA-synt_1c"/>
    <property type="match status" value="1"/>
</dbReference>
<dbReference type="OrthoDB" id="10250478at2759"/>
<dbReference type="VEuPathDB" id="PlasmoDB:PKA1H_120073200"/>
<feature type="domain" description="Glutamyl/glutaminyl-tRNA synthetase class Ib anti-codon binding" evidence="12">
    <location>
        <begin position="534"/>
        <end position="637"/>
    </location>
</feature>
<evidence type="ECO:0000256" key="2">
    <source>
        <dbReference type="ARBA" id="ARBA00012836"/>
    </source>
</evidence>
<comment type="similarity">
    <text evidence="1 9">Belongs to the class-I aminoacyl-tRNA synthetase family.</text>
</comment>
<dbReference type="PROSITE" id="PS00178">
    <property type="entry name" value="AA_TRNA_LIGASE_I"/>
    <property type="match status" value="1"/>
</dbReference>
<dbReference type="PANTHER" id="PTHR43097">
    <property type="entry name" value="GLUTAMINE-TRNA LIGASE"/>
    <property type="match status" value="1"/>
</dbReference>
<accession>A0A1Y3DTW7</accession>
<comment type="catalytic activity">
    <reaction evidence="8">
        <text>tRNA(Gln) + L-glutamine + ATP = L-glutaminyl-tRNA(Gln) + AMP + diphosphate</text>
        <dbReference type="Rhea" id="RHEA:20121"/>
        <dbReference type="Rhea" id="RHEA-COMP:9662"/>
        <dbReference type="Rhea" id="RHEA-COMP:9681"/>
        <dbReference type="ChEBI" id="CHEBI:30616"/>
        <dbReference type="ChEBI" id="CHEBI:33019"/>
        <dbReference type="ChEBI" id="CHEBI:58359"/>
        <dbReference type="ChEBI" id="CHEBI:78442"/>
        <dbReference type="ChEBI" id="CHEBI:78521"/>
        <dbReference type="ChEBI" id="CHEBI:456215"/>
        <dbReference type="EC" id="6.1.1.18"/>
    </reaction>
</comment>
<reference evidence="14 15" key="1">
    <citation type="submission" date="2017-05" db="EMBL/GenBank/DDBJ databases">
        <title>PacBio assembly of a Plasmodium knowlesi genome sequence with Hi-C correction and manual annotation of the SICAvar gene family.</title>
        <authorList>
            <person name="Lapp S.A."/>
            <person name="Geraldo J.A."/>
            <person name="Chien J.-T."/>
            <person name="Ay F."/>
            <person name="Pakala S.B."/>
            <person name="Batugedara G."/>
            <person name="Humphrey J.C."/>
            <person name="Debarry J.D."/>
            <person name="Le Roch K.G."/>
            <person name="Galinski M.R."/>
            <person name="Kissinger J.C."/>
        </authorList>
    </citation>
    <scope>NUCLEOTIDE SEQUENCE [LARGE SCALE GENOMIC DNA]</scope>
    <source>
        <strain evidence="15">Malayan Strain Pk1 (A+)</strain>
    </source>
</reference>
<keyword evidence="7 9" id="KW-0030">Aminoacyl-tRNA synthetase</keyword>
<dbReference type="InterPro" id="IPR000924">
    <property type="entry name" value="Glu/Gln-tRNA-synth"/>
</dbReference>
<evidence type="ECO:0000259" key="11">
    <source>
        <dbReference type="Pfam" id="PF00749"/>
    </source>
</evidence>
<dbReference type="eggNOG" id="KOG1148">
    <property type="taxonomic scope" value="Eukaryota"/>
</dbReference>
<dbReference type="CDD" id="cd00299">
    <property type="entry name" value="GST_C_family"/>
    <property type="match status" value="1"/>
</dbReference>
<dbReference type="GO" id="GO:0006425">
    <property type="term" value="P:glutaminyl-tRNA aminoacylation"/>
    <property type="evidence" value="ECO:0007669"/>
    <property type="project" value="InterPro"/>
</dbReference>
<feature type="domain" description="Glutamyl/glutaminyl-tRNA synthetase class Ib catalytic" evidence="11">
    <location>
        <begin position="223"/>
        <end position="531"/>
    </location>
</feature>
<feature type="domain" description="tRNA synthetases class I (E and Q) anti-codon binding" evidence="13">
    <location>
        <begin position="674"/>
        <end position="789"/>
    </location>
</feature>
<dbReference type="EMBL" id="NETL01000023">
    <property type="protein sequence ID" value="OTN66227.1"/>
    <property type="molecule type" value="Genomic_DNA"/>
</dbReference>
<dbReference type="NCBIfam" id="TIGR00440">
    <property type="entry name" value="glnS"/>
    <property type="match status" value="1"/>
</dbReference>
<dbReference type="InterPro" id="IPR004514">
    <property type="entry name" value="Gln-tRNA-synth"/>
</dbReference>
<evidence type="ECO:0000256" key="10">
    <source>
        <dbReference type="SAM" id="MobiDB-lite"/>
    </source>
</evidence>
<evidence type="ECO:0000313" key="15">
    <source>
        <dbReference type="Proteomes" id="UP000195012"/>
    </source>
</evidence>
<organism evidence="14 15">
    <name type="scientific">Plasmodium knowlesi</name>
    <dbReference type="NCBI Taxonomy" id="5850"/>
    <lineage>
        <taxon>Eukaryota</taxon>
        <taxon>Sar</taxon>
        <taxon>Alveolata</taxon>
        <taxon>Apicomplexa</taxon>
        <taxon>Aconoidasida</taxon>
        <taxon>Haemosporida</taxon>
        <taxon>Plasmodiidae</taxon>
        <taxon>Plasmodium</taxon>
        <taxon>Plasmodium (Plasmodium)</taxon>
    </lineage>
</organism>
<dbReference type="PANTHER" id="PTHR43097:SF4">
    <property type="entry name" value="GLUTAMINE--TRNA LIGASE"/>
    <property type="match status" value="1"/>
</dbReference>
<dbReference type="VEuPathDB" id="PlasmoDB:PKNOH_S09530100"/>
<evidence type="ECO:0000313" key="14">
    <source>
        <dbReference type="EMBL" id="OTN66227.1"/>
    </source>
</evidence>
<dbReference type="InterPro" id="IPR020058">
    <property type="entry name" value="Glu/Gln-tRNA-synth_Ib_cat-dom"/>
</dbReference>
<evidence type="ECO:0000259" key="12">
    <source>
        <dbReference type="Pfam" id="PF03950"/>
    </source>
</evidence>
<dbReference type="AlphaFoldDB" id="A0A1Y3DTW7"/>
<dbReference type="NCBIfam" id="NF011291">
    <property type="entry name" value="PRK14703.1"/>
    <property type="match status" value="1"/>
</dbReference>
<keyword evidence="5 9" id="KW-0067">ATP-binding</keyword>
<dbReference type="GO" id="GO:0005524">
    <property type="term" value="F:ATP binding"/>
    <property type="evidence" value="ECO:0007669"/>
    <property type="project" value="UniProtKB-KW"/>
</dbReference>
<dbReference type="Gene3D" id="3.40.50.620">
    <property type="entry name" value="HUPs"/>
    <property type="match status" value="1"/>
</dbReference>
<dbReference type="InterPro" id="IPR020059">
    <property type="entry name" value="Glu/Gln-tRNA-synth_Ib_codon-bd"/>
</dbReference>
<protein>
    <recommendedName>
        <fullName evidence="2">glutamine--tRNA ligase</fullName>
        <ecNumber evidence="2">6.1.1.18</ecNumber>
    </recommendedName>
</protein>
<dbReference type="InterPro" id="IPR011035">
    <property type="entry name" value="Ribosomal_bL25/Gln-tRNA_synth"/>
</dbReference>
<dbReference type="GO" id="GO:0004819">
    <property type="term" value="F:glutamine-tRNA ligase activity"/>
    <property type="evidence" value="ECO:0007669"/>
    <property type="project" value="UniProtKB-EC"/>
</dbReference>
<evidence type="ECO:0000256" key="3">
    <source>
        <dbReference type="ARBA" id="ARBA00022598"/>
    </source>
</evidence>
<dbReference type="OMA" id="LCAREDM"/>
<dbReference type="PRINTS" id="PR00987">
    <property type="entry name" value="TRNASYNTHGLU"/>
</dbReference>
<keyword evidence="6 9" id="KW-0648">Protein biosynthesis</keyword>
<dbReference type="InterPro" id="IPR014729">
    <property type="entry name" value="Rossmann-like_a/b/a_fold"/>
</dbReference>
<sequence length="863" mass="100009">MENVEKIYIRNKADLSDNFFYFYNWVKLNFNTCLIISENSSLRSSILLELLNGKKLVLSEINACEALFRLTCGGVSNAVGGTVSCTVNCLSNGPVSGAQRDDFANRCRDTLRGEELKFYLKEKLASEKPVDEQFLQRVEAEMALQKVFCKDKLSFLDFLLFSIFKKGKVEKLKDPLGRYPHLSAWFSKNNFTIKEEDMNSFASTNFIQQIIEDDLKKKKHTCVITRFPPEPNGYLHLGHAKSICLNFGLSEKYGGRTHLRFDDTNPVTEEVRYIESIKEDVKWLGFDWNEHLYFASDYFEQLYEWAIQLIKQGDAYVDDQSIEQIRENRGSLKVPGINSPYRDRSVEENLTLFKKMKLGEYAEGEKVLRAKIDMCSGNINLRDPILYRIMHKTHPKSGDKWVIYPMYDFAHGQSDSIERITHSICTLEFETHRPLYEWFQEKLGIYRTRQIEFARLNVTYMVMSKRKLLTLVNEKYVDGWDDPRMPTISGMRRRGYSPEAIKDFCSKVGVAKRENIISYELLELCAREDMNKKAKRLFAILKPLKVVITNFVENNEELHELTALNHPKNESMGQRILKFEKEIYIDEEDFQENPPEHFYRLAPNRTVRLRYAFCITCQEVVKDEATNRVVELRCTYDPESKSTTNTSQGGGNISQGAVGANQNCTESAKKVKSTIHWVAKSNAQSAQFRIYDKLFTKPNPESNDEDENMEKLMENYTVQLDKKKGCTEEEEENPPLEKQSEVDENNLGWRKYINKNSLQVHEGIVEKYASSCGVGEAIQFERIGFFTKDKDSTEDCPVYNLTVALVENSALKKKKEDLVKKELDRLKREKVAAERRLKREERKLREQRKLEQAAAGKGDAIQV</sequence>
<dbReference type="Pfam" id="PF20974">
    <property type="entry name" value="tRNA-synt_1c_C2"/>
    <property type="match status" value="1"/>
</dbReference>
<keyword evidence="3 9" id="KW-0436">Ligase</keyword>
<dbReference type="CDD" id="cd00807">
    <property type="entry name" value="GlnRS_core"/>
    <property type="match status" value="1"/>
</dbReference>
<evidence type="ECO:0000256" key="5">
    <source>
        <dbReference type="ARBA" id="ARBA00022840"/>
    </source>
</evidence>
<gene>
    <name evidence="14" type="ORF">PKNOH_S09530100</name>
</gene>
<dbReference type="VEuPathDB" id="PlasmoDB:PKNH_1268800"/>